<evidence type="ECO:0000313" key="2">
    <source>
        <dbReference type="Proteomes" id="UP000002969"/>
    </source>
</evidence>
<sequence>MDSQIFLLLSWPYNLVGSPTDLNAEIMAKSVSSKNNKSINAEMLKHSCFIELEEIPFEQFMETVRKTGRDVTEQEAKEMLEFLYMLTRITIKHFFSPE</sequence>
<evidence type="ECO:0000313" key="1">
    <source>
        <dbReference type="EMBL" id="EFK36034.1"/>
    </source>
</evidence>
<accession>A0ABP2IU60</accession>
<dbReference type="EMBL" id="ACKQ02000007">
    <property type="protein sequence ID" value="EFK36034.1"/>
    <property type="molecule type" value="Genomic_DNA"/>
</dbReference>
<reference evidence="1" key="1">
    <citation type="submission" date="2010-06" db="EMBL/GenBank/DDBJ databases">
        <authorList>
            <person name="Muzny D."/>
            <person name="Qin X."/>
            <person name="Buhay C."/>
            <person name="Dugan-Rocha S."/>
            <person name="Ding Y."/>
            <person name="Chen G."/>
            <person name="Hawes A."/>
            <person name="Holder M."/>
            <person name="Jhangiani S."/>
            <person name="Johnson A."/>
            <person name="Khan Z."/>
            <person name="Li Z."/>
            <person name="Liu W."/>
            <person name="Liu X."/>
            <person name="Perez L."/>
            <person name="Shen H."/>
            <person name="Wang Q."/>
            <person name="Watt J."/>
            <person name="Xi L."/>
            <person name="Xin Y."/>
            <person name="Zhou J."/>
            <person name="Deng J."/>
            <person name="Jiang H."/>
            <person name="Liu Y."/>
            <person name="Qu J."/>
            <person name="Song X.-Z."/>
            <person name="Zhang L."/>
            <person name="Villasana D."/>
            <person name="Johnson A."/>
            <person name="Liu J."/>
            <person name="Liyanage D."/>
            <person name="Lorensuhewa L."/>
            <person name="Robinson T."/>
            <person name="Song A."/>
            <person name="Song B.-B."/>
            <person name="Dinh H."/>
            <person name="Thornton R."/>
            <person name="Coyle M."/>
            <person name="Francisco L."/>
            <person name="Jackson L."/>
            <person name="Javaid M."/>
            <person name="Korchina V."/>
            <person name="Kovar C."/>
            <person name="Mata R."/>
            <person name="Mathew T."/>
            <person name="Ngo R."/>
            <person name="Nguyen L."/>
            <person name="Nguyen N."/>
            <person name="Okwuonu G."/>
            <person name="Ongeri F."/>
            <person name="Pham C."/>
            <person name="Simmons D."/>
            <person name="Wilczek-Boney K."/>
            <person name="Hale W."/>
            <person name="Jakkamsetti A."/>
            <person name="Pham P."/>
            <person name="Ruth R."/>
            <person name="San Lucas F."/>
            <person name="Warren J."/>
            <person name="Zhang J."/>
            <person name="Zhao Z."/>
            <person name="Zhou C."/>
            <person name="Zhu D."/>
            <person name="Lee S."/>
            <person name="Bess C."/>
            <person name="Blankenburg K."/>
            <person name="Forbes L."/>
            <person name="Fu Q."/>
            <person name="Gubbala S."/>
            <person name="Hirani K."/>
            <person name="Jayaseelan J.C."/>
            <person name="Lara F."/>
            <person name="Munidasa M."/>
            <person name="Palculict T."/>
            <person name="Patil S."/>
            <person name="Pu L.-L."/>
            <person name="Saada N."/>
            <person name="Tang L."/>
            <person name="Weissenberger G."/>
            <person name="Zhu Y."/>
            <person name="Hemphill L."/>
            <person name="Shang Y."/>
            <person name="Youmans B."/>
            <person name="Ayvaz T."/>
            <person name="Ross M."/>
            <person name="Santibanez J."/>
            <person name="Aqrawi P."/>
            <person name="Gross S."/>
            <person name="Joshi V."/>
            <person name="Fowler G."/>
            <person name="Nazareth L."/>
            <person name="Reid J."/>
            <person name="Worley K."/>
            <person name="Petrosino J."/>
            <person name="Highlander S."/>
            <person name="Gibbs R."/>
        </authorList>
    </citation>
    <scope>NUCLEOTIDE SEQUENCE [LARGE SCALE GENOMIC DNA]</scope>
    <source>
        <strain evidence="1">ATCC 35910</strain>
    </source>
</reference>
<protein>
    <submittedName>
        <fullName evidence="1">Uncharacterized protein</fullName>
    </submittedName>
</protein>
<proteinExistence type="predicted"/>
<name>A0ABP2IU60_CHRGE</name>
<keyword evidence="2" id="KW-1185">Reference proteome</keyword>
<comment type="caution">
    <text evidence="1">The sequence shown here is derived from an EMBL/GenBank/DDBJ whole genome shotgun (WGS) entry which is preliminary data.</text>
</comment>
<dbReference type="Proteomes" id="UP000002969">
    <property type="component" value="Unassembled WGS sequence"/>
</dbReference>
<gene>
    <name evidence="1" type="ORF">HMPREF0204_15103</name>
</gene>
<organism evidence="1 2">
    <name type="scientific">Chryseobacterium gleum ATCC 35910</name>
    <dbReference type="NCBI Taxonomy" id="525257"/>
    <lineage>
        <taxon>Bacteria</taxon>
        <taxon>Pseudomonadati</taxon>
        <taxon>Bacteroidota</taxon>
        <taxon>Flavobacteriia</taxon>
        <taxon>Flavobacteriales</taxon>
        <taxon>Weeksellaceae</taxon>
        <taxon>Chryseobacterium group</taxon>
        <taxon>Chryseobacterium</taxon>
    </lineage>
</organism>